<dbReference type="Proteomes" id="UP000461443">
    <property type="component" value="Unassembled WGS sequence"/>
</dbReference>
<dbReference type="RefSeq" id="WP_162367368.1">
    <property type="nucleotide sequence ID" value="NZ_WUBS01000013.1"/>
</dbReference>
<name>A0A845SKZ7_9GAMM</name>
<protein>
    <submittedName>
        <fullName evidence="3">Fimbrial major subunit CsuA/B family protein</fullName>
    </submittedName>
</protein>
<accession>A0A845SKZ7</accession>
<proteinExistence type="predicted"/>
<dbReference type="SMART" id="SM00972">
    <property type="entry name" value="SCPU"/>
    <property type="match status" value="2"/>
</dbReference>
<dbReference type="Pfam" id="PF05229">
    <property type="entry name" value="SCPU"/>
    <property type="match status" value="2"/>
</dbReference>
<dbReference type="PANTHER" id="PTHR37089">
    <property type="entry name" value="PROTEIN U-RELATED"/>
    <property type="match status" value="1"/>
</dbReference>
<dbReference type="PANTHER" id="PTHR37089:SF1">
    <property type="entry name" value="MEMBRANE PROTEIN"/>
    <property type="match status" value="1"/>
</dbReference>
<reference evidence="3 4" key="2">
    <citation type="submission" date="2020-02" db="EMBL/GenBank/DDBJ databases">
        <title>The new genus of Enterobacteriales.</title>
        <authorList>
            <person name="Kim I.S."/>
        </authorList>
    </citation>
    <scope>NUCLEOTIDE SEQUENCE [LARGE SCALE GENOMIC DNA]</scope>
    <source>
        <strain evidence="3 4">SAP-6</strain>
    </source>
</reference>
<dbReference type="InterPro" id="IPR053167">
    <property type="entry name" value="Spore_coat_component"/>
</dbReference>
<sequence length="327" mass="33445">MKELSPGAMFLILCLLCQVAHAACTLPGASVALGTASSFSINSAVSASSGNIQVNCGAGGTLALMSTDYIHLQLYSASNVSAGRAALKYAGGADVIPLQICTTVNCSTELALNGAPAMFNSGQLINLVGLMGGSNFTIPLYMRTMTGQNVAAGTYTLTLNILVNYAICTGIGALGQCMPGSSQTGSAMVPLVVTLVITNDCVTITAANISFGDAPLVSGFNPVSQAVTVVCTKDSTYTVGMGNGNNAVGNVRNMAGGGHLLGYDIYKSTGCARWGDSGNDRWASAQSSGVSSDGTQRTYQYVARILLNQPTPPPGNYSDNVVIDLSF</sequence>
<dbReference type="InterPro" id="IPR007893">
    <property type="entry name" value="Spore_coat_U/FanG"/>
</dbReference>
<dbReference type="EMBL" id="WUBS01000013">
    <property type="protein sequence ID" value="NDL64659.1"/>
    <property type="molecule type" value="Genomic_DNA"/>
</dbReference>
<evidence type="ECO:0000256" key="1">
    <source>
        <dbReference type="SAM" id="SignalP"/>
    </source>
</evidence>
<organism evidence="3 4">
    <name type="scientific">Acerihabitans arboris</name>
    <dbReference type="NCBI Taxonomy" id="2691583"/>
    <lineage>
        <taxon>Bacteria</taxon>
        <taxon>Pseudomonadati</taxon>
        <taxon>Pseudomonadota</taxon>
        <taxon>Gammaproteobacteria</taxon>
        <taxon>Enterobacterales</taxon>
        <taxon>Pectobacteriaceae</taxon>
        <taxon>Acerihabitans</taxon>
    </lineage>
</organism>
<gene>
    <name evidence="3" type="ORF">GRH90_18140</name>
</gene>
<feature type="domain" description="Spore coat protein U/FanG" evidence="2">
    <location>
        <begin position="191"/>
        <end position="323"/>
    </location>
</feature>
<keyword evidence="4" id="KW-1185">Reference proteome</keyword>
<evidence type="ECO:0000313" key="4">
    <source>
        <dbReference type="Proteomes" id="UP000461443"/>
    </source>
</evidence>
<keyword evidence="1" id="KW-0732">Signal</keyword>
<evidence type="ECO:0000259" key="2">
    <source>
        <dbReference type="Pfam" id="PF05229"/>
    </source>
</evidence>
<feature type="domain" description="Spore coat protein U/FanG" evidence="2">
    <location>
        <begin position="19"/>
        <end position="160"/>
    </location>
</feature>
<feature type="chain" id="PRO_5032817077" evidence="1">
    <location>
        <begin position="23"/>
        <end position="327"/>
    </location>
</feature>
<evidence type="ECO:0000313" key="3">
    <source>
        <dbReference type="EMBL" id="NDL64659.1"/>
    </source>
</evidence>
<dbReference type="AlphaFoldDB" id="A0A845SKZ7"/>
<reference evidence="3 4" key="1">
    <citation type="submission" date="2019-12" db="EMBL/GenBank/DDBJ databases">
        <authorList>
            <person name="Lee S.D."/>
        </authorList>
    </citation>
    <scope>NUCLEOTIDE SEQUENCE [LARGE SCALE GENOMIC DNA]</scope>
    <source>
        <strain evidence="3 4">SAP-6</strain>
    </source>
</reference>
<comment type="caution">
    <text evidence="3">The sequence shown here is derived from an EMBL/GenBank/DDBJ whole genome shotgun (WGS) entry which is preliminary data.</text>
</comment>
<feature type="signal peptide" evidence="1">
    <location>
        <begin position="1"/>
        <end position="22"/>
    </location>
</feature>